<dbReference type="InterPro" id="IPR029063">
    <property type="entry name" value="SAM-dependent_MTases_sf"/>
</dbReference>
<dbReference type="PANTHER" id="PTHR12303">
    <property type="entry name" value="CARNOSINE N-METHYLTRANSFERASE"/>
    <property type="match status" value="1"/>
</dbReference>
<protein>
    <submittedName>
        <fullName evidence="1">N2227</fullName>
    </submittedName>
</protein>
<dbReference type="InterPro" id="IPR012901">
    <property type="entry name" value="CARME"/>
</dbReference>
<sequence length="340" mass="38941">MYGTLGRAHKRLGIKIGYPAKLERLKSVTDLNTTITEGIADLAAKEFGLSRTYGGHGDLGRVRESLKHFIRDWSEEGAQEREKIFRPILNVLEALREDERQSKRVLVPGSGLGRLAWEISELGYDTTANELSFFMNLAFRFLLSRETTTSKNEHTLRPYAHWFSHQRSNDSLFRSIRFPDAVPRLSTSFRLSETDFLHLSPPLPVQSDMQLEFQWSKTQFEEKSDRQAGYDYIVTLFFIDTSLNAFATMEHIYTLLRPGGTWINLGPLLWTSGGQAKVELSLDEVIRAAEEIGFIFQDGDADTGDINARRTVECEYTGDMNAMMRWIYKAEFWVATKSKQ</sequence>
<evidence type="ECO:0000313" key="2">
    <source>
        <dbReference type="Proteomes" id="UP001063166"/>
    </source>
</evidence>
<dbReference type="SUPFAM" id="SSF53335">
    <property type="entry name" value="S-adenosyl-L-methionine-dependent methyltransferases"/>
    <property type="match status" value="1"/>
</dbReference>
<proteinExistence type="predicted"/>
<reference evidence="1" key="1">
    <citation type="submission" date="2022-07" db="EMBL/GenBank/DDBJ databases">
        <title>The genome of Lyophyllum shimeji provides insight into the initial evolution of ectomycorrhizal fungal genome.</title>
        <authorList>
            <person name="Kobayashi Y."/>
            <person name="Shibata T."/>
            <person name="Hirakawa H."/>
            <person name="Shigenobu S."/>
            <person name="Nishiyama T."/>
            <person name="Yamada A."/>
            <person name="Hasebe M."/>
            <person name="Kawaguchi M."/>
        </authorList>
    </citation>
    <scope>NUCLEOTIDE SEQUENCE</scope>
    <source>
        <strain evidence="1">AT787</strain>
    </source>
</reference>
<dbReference type="Gene3D" id="3.40.50.150">
    <property type="entry name" value="Vaccinia Virus protein VP39"/>
    <property type="match status" value="1"/>
</dbReference>
<keyword evidence="2" id="KW-1185">Reference proteome</keyword>
<comment type="caution">
    <text evidence="1">The sequence shown here is derived from an EMBL/GenBank/DDBJ whole genome shotgun (WGS) entry which is preliminary data.</text>
</comment>
<evidence type="ECO:0000313" key="1">
    <source>
        <dbReference type="EMBL" id="GLB38755.1"/>
    </source>
</evidence>
<dbReference type="OrthoDB" id="978at2759"/>
<organism evidence="1 2">
    <name type="scientific">Lyophyllum shimeji</name>
    <name type="common">Hon-shimeji</name>
    <name type="synonym">Tricholoma shimeji</name>
    <dbReference type="NCBI Taxonomy" id="47721"/>
    <lineage>
        <taxon>Eukaryota</taxon>
        <taxon>Fungi</taxon>
        <taxon>Dikarya</taxon>
        <taxon>Basidiomycota</taxon>
        <taxon>Agaricomycotina</taxon>
        <taxon>Agaricomycetes</taxon>
        <taxon>Agaricomycetidae</taxon>
        <taxon>Agaricales</taxon>
        <taxon>Tricholomatineae</taxon>
        <taxon>Lyophyllaceae</taxon>
        <taxon>Lyophyllum</taxon>
    </lineage>
</organism>
<dbReference type="EMBL" id="BRPK01000005">
    <property type="protein sequence ID" value="GLB38755.1"/>
    <property type="molecule type" value="Genomic_DNA"/>
</dbReference>
<dbReference type="AlphaFoldDB" id="A0A9P3UP94"/>
<dbReference type="GO" id="GO:0008757">
    <property type="term" value="F:S-adenosylmethionine-dependent methyltransferase activity"/>
    <property type="evidence" value="ECO:0007669"/>
    <property type="project" value="InterPro"/>
</dbReference>
<dbReference type="Proteomes" id="UP001063166">
    <property type="component" value="Unassembled WGS sequence"/>
</dbReference>
<gene>
    <name evidence="1" type="ORF">LshimejAT787_0506200</name>
</gene>
<name>A0A9P3UP94_LYOSH</name>
<dbReference type="PANTHER" id="PTHR12303:SF13">
    <property type="match status" value="1"/>
</dbReference>
<dbReference type="Pfam" id="PF07942">
    <property type="entry name" value="CARME"/>
    <property type="match status" value="1"/>
</dbReference>
<accession>A0A9P3UP94</accession>
<dbReference type="SMART" id="SM01296">
    <property type="entry name" value="N2227"/>
    <property type="match status" value="1"/>
</dbReference>